<feature type="compositionally biased region" description="Basic and acidic residues" evidence="1">
    <location>
        <begin position="44"/>
        <end position="75"/>
    </location>
</feature>
<sequence length="401" mass="45432">MAEVSRRLGLRAFRISVLSSSKLNDTAGVGKVLAATGPSTPVSTEHEHRTGPNEPEVRKQPEKRGEQPSLEDSKKTPVHRGKTEVCCSSNHEQATARSSSVSLPLRFTGYDVVFLDERGQSLEVCQKQQRSHKEFGYNHRPTPRGSHSSVCRVTVGDDALPRATLNNRMHMPLHQFRSYHTSALQTDGLSRLFNSILWSVNHRLCARPYSWKKDDKSSLPLYRSRTAYYDILKVSPNATQAQIKTAYYKQSFIFHPDKNAGSEEATRRFAEISEAYTVLSSKWMRRKYDSGIFSQGDFQSNGTPPARDPVSARPPGPQHRARSHTNTTGPAGGKTHFNFDEFYRGHYGAQLQREQEMRRRAEMLRMKKMEEYKKMVQQNMKVTVVMLLTLAGAIVLELTES</sequence>
<dbReference type="RefSeq" id="XP_012695229.2">
    <property type="nucleotide sequence ID" value="XM_012839775.3"/>
</dbReference>
<feature type="compositionally biased region" description="Polar residues" evidence="1">
    <location>
        <begin position="294"/>
        <end position="303"/>
    </location>
</feature>
<dbReference type="KEGG" id="char:105911007"/>
<feature type="domain" description="J" evidence="2">
    <location>
        <begin position="227"/>
        <end position="292"/>
    </location>
</feature>
<dbReference type="Pfam" id="PF00226">
    <property type="entry name" value="DnaJ"/>
    <property type="match status" value="1"/>
</dbReference>
<dbReference type="GeneID" id="105911007"/>
<gene>
    <name evidence="4" type="primary">LOC105911007</name>
</gene>
<organism evidence="3 4">
    <name type="scientific">Clupea harengus</name>
    <name type="common">Atlantic herring</name>
    <dbReference type="NCBI Taxonomy" id="7950"/>
    <lineage>
        <taxon>Eukaryota</taxon>
        <taxon>Metazoa</taxon>
        <taxon>Chordata</taxon>
        <taxon>Craniata</taxon>
        <taxon>Vertebrata</taxon>
        <taxon>Euteleostomi</taxon>
        <taxon>Actinopterygii</taxon>
        <taxon>Neopterygii</taxon>
        <taxon>Teleostei</taxon>
        <taxon>Clupei</taxon>
        <taxon>Clupeiformes</taxon>
        <taxon>Clupeoidei</taxon>
        <taxon>Clupeidae</taxon>
        <taxon>Clupea</taxon>
    </lineage>
</organism>
<dbReference type="InterPro" id="IPR053025">
    <property type="entry name" value="Mito_ATP_Synthase-Asso"/>
</dbReference>
<dbReference type="InterPro" id="IPR036869">
    <property type="entry name" value="J_dom_sf"/>
</dbReference>
<evidence type="ECO:0000313" key="3">
    <source>
        <dbReference type="Proteomes" id="UP000515152"/>
    </source>
</evidence>
<evidence type="ECO:0000313" key="4">
    <source>
        <dbReference type="RefSeq" id="XP_012695229.2"/>
    </source>
</evidence>
<reference evidence="4" key="1">
    <citation type="submission" date="2025-08" db="UniProtKB">
        <authorList>
            <consortium name="RefSeq"/>
        </authorList>
    </citation>
    <scope>IDENTIFICATION</scope>
</reference>
<dbReference type="PROSITE" id="PS50076">
    <property type="entry name" value="DNAJ_2"/>
    <property type="match status" value="1"/>
</dbReference>
<name>A0A6P3WD59_CLUHA</name>
<dbReference type="OrthoDB" id="376357at2759"/>
<dbReference type="PANTHER" id="PTHR44873:SF1">
    <property type="entry name" value="DNAJ HOMOLOG SUBFAMILY C MEMBER 30, MITOCHONDRIAL"/>
    <property type="match status" value="1"/>
</dbReference>
<dbReference type="Proteomes" id="UP000515152">
    <property type="component" value="Chromosome 17"/>
</dbReference>
<dbReference type="PRINTS" id="PR00625">
    <property type="entry name" value="JDOMAIN"/>
</dbReference>
<dbReference type="PANTHER" id="PTHR44873">
    <property type="entry name" value="DNAJ HOMOLOG SUBFAMILY C MEMBER 30, MITOCHONDRIAL"/>
    <property type="match status" value="1"/>
</dbReference>
<feature type="region of interest" description="Disordered" evidence="1">
    <location>
        <begin position="32"/>
        <end position="93"/>
    </location>
</feature>
<dbReference type="CDD" id="cd06257">
    <property type="entry name" value="DnaJ"/>
    <property type="match status" value="1"/>
</dbReference>
<dbReference type="SUPFAM" id="SSF46565">
    <property type="entry name" value="Chaperone J-domain"/>
    <property type="match status" value="1"/>
</dbReference>
<dbReference type="Gene3D" id="1.10.287.110">
    <property type="entry name" value="DnaJ domain"/>
    <property type="match status" value="1"/>
</dbReference>
<evidence type="ECO:0000259" key="2">
    <source>
        <dbReference type="PROSITE" id="PS50076"/>
    </source>
</evidence>
<accession>A0A6P3WD59</accession>
<dbReference type="SMART" id="SM00271">
    <property type="entry name" value="DnaJ"/>
    <property type="match status" value="1"/>
</dbReference>
<keyword evidence="3" id="KW-1185">Reference proteome</keyword>
<dbReference type="AlphaFoldDB" id="A0A6P3WD59"/>
<proteinExistence type="predicted"/>
<feature type="region of interest" description="Disordered" evidence="1">
    <location>
        <begin position="294"/>
        <end position="334"/>
    </location>
</feature>
<protein>
    <submittedName>
        <fullName evidence="4">Uncharacterized protein LOC105911007</fullName>
    </submittedName>
</protein>
<evidence type="ECO:0000256" key="1">
    <source>
        <dbReference type="SAM" id="MobiDB-lite"/>
    </source>
</evidence>
<dbReference type="InterPro" id="IPR001623">
    <property type="entry name" value="DnaJ_domain"/>
</dbReference>